<dbReference type="Proteomes" id="UP000645828">
    <property type="component" value="Unassembled WGS sequence"/>
</dbReference>
<evidence type="ECO:0000313" key="2">
    <source>
        <dbReference type="EMBL" id="CAD7673876.1"/>
    </source>
</evidence>
<feature type="region of interest" description="Disordered" evidence="1">
    <location>
        <begin position="1"/>
        <end position="62"/>
    </location>
</feature>
<dbReference type="AlphaFoldDB" id="A0A811YA01"/>
<sequence length="180" mass="18945">MCLAYPGLLRPPRLRPASPAPCASPTRDACARRDSAPRAPPHAPRFPGTPARAATPPREPRPMRLAHRDACARLKLRPSCPAPCASLPRDACARRDSAPGARLPARPAPRSALPSGRRACGGVSGGTDARDSRLRALVARCRPTHSGALGSLYHTYPHGTTKEAGAKRGAGLAYSAVWSE</sequence>
<feature type="compositionally biased region" description="Low complexity" evidence="1">
    <location>
        <begin position="98"/>
        <end position="118"/>
    </location>
</feature>
<gene>
    <name evidence="2" type="ORF">NYPRO_LOCUS6671</name>
</gene>
<dbReference type="EMBL" id="CAJHUB010000672">
    <property type="protein sequence ID" value="CAD7673876.1"/>
    <property type="molecule type" value="Genomic_DNA"/>
</dbReference>
<name>A0A811YA01_NYCPR</name>
<accession>A0A811YA01</accession>
<feature type="compositionally biased region" description="Low complexity" evidence="1">
    <location>
        <begin position="45"/>
        <end position="56"/>
    </location>
</feature>
<proteinExistence type="predicted"/>
<keyword evidence="3" id="KW-1185">Reference proteome</keyword>
<feature type="compositionally biased region" description="Low complexity" evidence="1">
    <location>
        <begin position="1"/>
        <end position="28"/>
    </location>
</feature>
<comment type="caution">
    <text evidence="2">The sequence shown here is derived from an EMBL/GenBank/DDBJ whole genome shotgun (WGS) entry which is preliminary data.</text>
</comment>
<protein>
    <submittedName>
        <fullName evidence="2">(raccoon dog) hypothetical protein</fullName>
    </submittedName>
</protein>
<feature type="region of interest" description="Disordered" evidence="1">
    <location>
        <begin position="89"/>
        <end position="131"/>
    </location>
</feature>
<evidence type="ECO:0000313" key="3">
    <source>
        <dbReference type="Proteomes" id="UP000645828"/>
    </source>
</evidence>
<reference evidence="2" key="1">
    <citation type="submission" date="2020-12" db="EMBL/GenBank/DDBJ databases">
        <authorList>
            <consortium name="Molecular Ecology Group"/>
        </authorList>
    </citation>
    <scope>NUCLEOTIDE SEQUENCE</scope>
    <source>
        <strain evidence="2">TBG_1078</strain>
    </source>
</reference>
<organism evidence="2 3">
    <name type="scientific">Nyctereutes procyonoides</name>
    <name type="common">Raccoon dog</name>
    <name type="synonym">Canis procyonoides</name>
    <dbReference type="NCBI Taxonomy" id="34880"/>
    <lineage>
        <taxon>Eukaryota</taxon>
        <taxon>Metazoa</taxon>
        <taxon>Chordata</taxon>
        <taxon>Craniata</taxon>
        <taxon>Vertebrata</taxon>
        <taxon>Euteleostomi</taxon>
        <taxon>Mammalia</taxon>
        <taxon>Eutheria</taxon>
        <taxon>Laurasiatheria</taxon>
        <taxon>Carnivora</taxon>
        <taxon>Caniformia</taxon>
        <taxon>Canidae</taxon>
        <taxon>Nyctereutes</taxon>
    </lineage>
</organism>
<evidence type="ECO:0000256" key="1">
    <source>
        <dbReference type="SAM" id="MobiDB-lite"/>
    </source>
</evidence>